<dbReference type="RefSeq" id="WP_234659846.1">
    <property type="nucleotide sequence ID" value="NZ_AP027734.1"/>
</dbReference>
<dbReference type="InterPro" id="IPR036291">
    <property type="entry name" value="NAD(P)-bd_dom_sf"/>
</dbReference>
<dbReference type="Proteomes" id="UP001321477">
    <property type="component" value="Chromosome"/>
</dbReference>
<evidence type="ECO:0008006" key="3">
    <source>
        <dbReference type="Google" id="ProtNLM"/>
    </source>
</evidence>
<evidence type="ECO:0000313" key="2">
    <source>
        <dbReference type="Proteomes" id="UP001321477"/>
    </source>
</evidence>
<organism evidence="1 2">
    <name type="scientific">Agromyces marinus</name>
    <dbReference type="NCBI Taxonomy" id="1389020"/>
    <lineage>
        <taxon>Bacteria</taxon>
        <taxon>Bacillati</taxon>
        <taxon>Actinomycetota</taxon>
        <taxon>Actinomycetes</taxon>
        <taxon>Micrococcales</taxon>
        <taxon>Microbacteriaceae</taxon>
        <taxon>Agromyces</taxon>
    </lineage>
</organism>
<proteinExistence type="predicted"/>
<keyword evidence="2" id="KW-1185">Reference proteome</keyword>
<protein>
    <recommendedName>
        <fullName evidence="3">Saccharopine dehydrogenase</fullName>
    </recommendedName>
</protein>
<evidence type="ECO:0000313" key="1">
    <source>
        <dbReference type="EMBL" id="BDZ55352.1"/>
    </source>
</evidence>
<reference evidence="2" key="1">
    <citation type="journal article" date="2019" name="Int. J. Syst. Evol. Microbiol.">
        <title>The Global Catalogue of Microorganisms (GCM) 10K type strain sequencing project: providing services to taxonomists for standard genome sequencing and annotation.</title>
        <authorList>
            <consortium name="The Broad Institute Genomics Platform"/>
            <consortium name="The Broad Institute Genome Sequencing Center for Infectious Disease"/>
            <person name="Wu L."/>
            <person name="Ma J."/>
        </authorList>
    </citation>
    <scope>NUCLEOTIDE SEQUENCE [LARGE SCALE GENOMIC DNA]</scope>
    <source>
        <strain evidence="2">NBRC 109019</strain>
    </source>
</reference>
<dbReference type="EMBL" id="AP027734">
    <property type="protein sequence ID" value="BDZ55352.1"/>
    <property type="molecule type" value="Genomic_DNA"/>
</dbReference>
<name>A0ABM8H3I9_9MICO</name>
<gene>
    <name evidence="1" type="ORF">GCM10025870_24250</name>
</gene>
<dbReference type="SUPFAM" id="SSF51735">
    <property type="entry name" value="NAD(P)-binding Rossmann-fold domains"/>
    <property type="match status" value="1"/>
</dbReference>
<accession>A0ABM8H3I9</accession>
<sequence length="303" mass="30897">MLGARGAVGRSTADAFRSAGIQVTEASRASNDPDARIDLATDTGWGDLARAAAAHEVVVNATGIEDPRFADAVGPTAFVDISPSGAYLEQLRAAADARSRIVLGAGLAPGLSTILVDGLERRAGDEIDVAVLLGSGEEHGAAAVDWTIGLLGTDVHAPVEGARVPNLRERRSFAEPDGGRRTYLRADFPDHVLIGGDRGIRIRSYFAVTGRASTAALALAARLGRAGAGIVRHAPPTGSSRWRVTAVNRRTAASATASGDGQSLATGRLAALAATRIADAPPGTVTSMAGLATPEEARTAVGA</sequence>